<dbReference type="GO" id="GO:0016491">
    <property type="term" value="F:oxidoreductase activity"/>
    <property type="evidence" value="ECO:0007669"/>
    <property type="project" value="UniProtKB-KW"/>
</dbReference>
<feature type="domain" description="Flavin reductase like" evidence="2">
    <location>
        <begin position="12"/>
        <end position="158"/>
    </location>
</feature>
<dbReference type="RefSeq" id="WP_344040096.1">
    <property type="nucleotide sequence ID" value="NZ_BAAAKE010000020.1"/>
</dbReference>
<dbReference type="SUPFAM" id="SSF50475">
    <property type="entry name" value="FMN-binding split barrel"/>
    <property type="match status" value="1"/>
</dbReference>
<sequence length="173" mass="18114">MTGPDVELREMMSRFPSGVAVITAFDPDGTPRGMTCSSLCSATLDPPTLLVCLRTGSPTAAAVSGSGMFAVNLLHSRGRAAAELFASGFPQRFSRVPWDRPASEAGPHLVDHAHTVADCAVSRTIPTGGHLIVLGRPLAIVRRSTAPPLLYGLRDYHPWPQLASGSGAGRGAE</sequence>
<keyword evidence="4" id="KW-1185">Reference proteome</keyword>
<comment type="caution">
    <text evidence="3">The sequence shown here is derived from an EMBL/GenBank/DDBJ whole genome shotgun (WGS) entry which is preliminary data.</text>
</comment>
<evidence type="ECO:0000313" key="3">
    <source>
        <dbReference type="EMBL" id="MFC5055706.1"/>
    </source>
</evidence>
<accession>A0ABV9Y4V5</accession>
<keyword evidence="1 3" id="KW-0560">Oxidoreductase</keyword>
<evidence type="ECO:0000313" key="4">
    <source>
        <dbReference type="Proteomes" id="UP001595833"/>
    </source>
</evidence>
<dbReference type="EMBL" id="JBHSJB010000016">
    <property type="protein sequence ID" value="MFC5055706.1"/>
    <property type="molecule type" value="Genomic_DNA"/>
</dbReference>
<dbReference type="Proteomes" id="UP001595833">
    <property type="component" value="Unassembled WGS sequence"/>
</dbReference>
<evidence type="ECO:0000256" key="1">
    <source>
        <dbReference type="ARBA" id="ARBA00023002"/>
    </source>
</evidence>
<evidence type="ECO:0000259" key="2">
    <source>
        <dbReference type="SMART" id="SM00903"/>
    </source>
</evidence>
<dbReference type="Gene3D" id="2.30.110.10">
    <property type="entry name" value="Electron Transport, Fmn-binding Protein, Chain A"/>
    <property type="match status" value="1"/>
</dbReference>
<dbReference type="PANTHER" id="PTHR30466:SF1">
    <property type="entry name" value="FMN REDUCTASE (NADH) RUTF"/>
    <property type="match status" value="1"/>
</dbReference>
<dbReference type="PANTHER" id="PTHR30466">
    <property type="entry name" value="FLAVIN REDUCTASE"/>
    <property type="match status" value="1"/>
</dbReference>
<dbReference type="EC" id="1.5.1.-" evidence="3"/>
<dbReference type="InterPro" id="IPR002563">
    <property type="entry name" value="Flavin_Rdtase-like_dom"/>
</dbReference>
<reference evidence="4" key="1">
    <citation type="journal article" date="2019" name="Int. J. Syst. Evol. Microbiol.">
        <title>The Global Catalogue of Microorganisms (GCM) 10K type strain sequencing project: providing services to taxonomists for standard genome sequencing and annotation.</title>
        <authorList>
            <consortium name="The Broad Institute Genomics Platform"/>
            <consortium name="The Broad Institute Genome Sequencing Center for Infectious Disease"/>
            <person name="Wu L."/>
            <person name="Ma J."/>
        </authorList>
    </citation>
    <scope>NUCLEOTIDE SEQUENCE [LARGE SCALE GENOMIC DNA]</scope>
    <source>
        <strain evidence="4">KCTC 12848</strain>
    </source>
</reference>
<dbReference type="InterPro" id="IPR050268">
    <property type="entry name" value="NADH-dep_flavin_reductase"/>
</dbReference>
<dbReference type="SMART" id="SM00903">
    <property type="entry name" value="Flavin_Reduct"/>
    <property type="match status" value="1"/>
</dbReference>
<dbReference type="InterPro" id="IPR012349">
    <property type="entry name" value="Split_barrel_FMN-bd"/>
</dbReference>
<organism evidence="3 4">
    <name type="scientific">Saccharothrix xinjiangensis</name>
    <dbReference type="NCBI Taxonomy" id="204798"/>
    <lineage>
        <taxon>Bacteria</taxon>
        <taxon>Bacillati</taxon>
        <taxon>Actinomycetota</taxon>
        <taxon>Actinomycetes</taxon>
        <taxon>Pseudonocardiales</taxon>
        <taxon>Pseudonocardiaceae</taxon>
        <taxon>Saccharothrix</taxon>
    </lineage>
</organism>
<protein>
    <submittedName>
        <fullName evidence="3">Flavin reductase family protein</fullName>
        <ecNumber evidence="3">1.5.1.-</ecNumber>
    </submittedName>
</protein>
<gene>
    <name evidence="3" type="ORF">ACFPFM_18325</name>
</gene>
<proteinExistence type="predicted"/>
<dbReference type="Pfam" id="PF01613">
    <property type="entry name" value="Flavin_Reduct"/>
    <property type="match status" value="1"/>
</dbReference>
<name>A0ABV9Y4V5_9PSEU</name>